<evidence type="ECO:0000313" key="2">
    <source>
        <dbReference type="EMBL" id="EHG99537.1"/>
    </source>
</evidence>
<gene>
    <name evidence="2" type="ORF">HMPREF9441_02667</name>
</gene>
<feature type="transmembrane region" description="Helical" evidence="1">
    <location>
        <begin position="12"/>
        <end position="32"/>
    </location>
</feature>
<organism evidence="2 3">
    <name type="scientific">Paraprevotella clara YIT 11840</name>
    <dbReference type="NCBI Taxonomy" id="762968"/>
    <lineage>
        <taxon>Bacteria</taxon>
        <taxon>Pseudomonadati</taxon>
        <taxon>Bacteroidota</taxon>
        <taxon>Bacteroidia</taxon>
        <taxon>Bacteroidales</taxon>
        <taxon>Prevotellaceae</taxon>
        <taxon>Paraprevotella</taxon>
    </lineage>
</organism>
<name>G5STG4_9BACT</name>
<evidence type="ECO:0000256" key="1">
    <source>
        <dbReference type="SAM" id="Phobius"/>
    </source>
</evidence>
<keyword evidence="3" id="KW-1185">Reference proteome</keyword>
<reference evidence="2 3" key="1">
    <citation type="submission" date="2011-03" db="EMBL/GenBank/DDBJ databases">
        <authorList>
            <person name="Weinstock G."/>
            <person name="Sodergren E."/>
            <person name="Clifton S."/>
            <person name="Fulton L."/>
            <person name="Fulton B."/>
            <person name="Courtney L."/>
            <person name="Fronick C."/>
            <person name="Harrison M."/>
            <person name="Strong C."/>
            <person name="Farmer C."/>
            <person name="Delahaunty K."/>
            <person name="Markovic C."/>
            <person name="Hall O."/>
            <person name="Minx P."/>
            <person name="Tomlinson C."/>
            <person name="Mitreva M."/>
            <person name="Hou S."/>
            <person name="Chen J."/>
            <person name="Wollam A."/>
            <person name="Pepin K.H."/>
            <person name="Johnson M."/>
            <person name="Bhonagiri V."/>
            <person name="Zhang X."/>
            <person name="Suruliraj S."/>
            <person name="Warren W."/>
            <person name="Chinwalla A."/>
            <person name="Mardis E.R."/>
            <person name="Wilson R.K."/>
        </authorList>
    </citation>
    <scope>NUCLEOTIDE SEQUENCE [LARGE SCALE GENOMIC DNA]</scope>
    <source>
        <strain evidence="2 3">YIT 11840</strain>
    </source>
</reference>
<comment type="caution">
    <text evidence="2">The sequence shown here is derived from an EMBL/GenBank/DDBJ whole genome shotgun (WGS) entry which is preliminary data.</text>
</comment>
<evidence type="ECO:0000313" key="3">
    <source>
        <dbReference type="Proteomes" id="UP000003598"/>
    </source>
</evidence>
<sequence length="47" mass="5373">MVCFIKSVSISFVLEWFILPFQATAFVLLHNMKRPLGGKSFKINTVL</sequence>
<dbReference type="Proteomes" id="UP000003598">
    <property type="component" value="Unassembled WGS sequence"/>
</dbReference>
<keyword evidence="1" id="KW-0472">Membrane</keyword>
<dbReference type="HOGENOM" id="CLU_3171177_0_0_10"/>
<keyword evidence="1" id="KW-1133">Transmembrane helix</keyword>
<accession>G5STG4</accession>
<dbReference type="AlphaFoldDB" id="G5STG4"/>
<dbReference type="EMBL" id="AFFY01000038">
    <property type="protein sequence ID" value="EHG99537.1"/>
    <property type="molecule type" value="Genomic_DNA"/>
</dbReference>
<proteinExistence type="predicted"/>
<keyword evidence="1" id="KW-0812">Transmembrane</keyword>
<protein>
    <submittedName>
        <fullName evidence="2">Uncharacterized protein</fullName>
    </submittedName>
</protein>